<feature type="binding site" evidence="14">
    <location>
        <position position="299"/>
    </location>
    <ligand>
        <name>Ca(2+)</name>
        <dbReference type="ChEBI" id="CHEBI:29108"/>
        <label>3</label>
    </ligand>
</feature>
<dbReference type="GO" id="GO:0007368">
    <property type="term" value="P:determination of left/right symmetry"/>
    <property type="evidence" value="ECO:0007669"/>
    <property type="project" value="UniProtKB-ARBA"/>
</dbReference>
<dbReference type="InterPro" id="IPR033739">
    <property type="entry name" value="M10A_MMP"/>
</dbReference>
<dbReference type="GO" id="GO:0031012">
    <property type="term" value="C:extracellular matrix"/>
    <property type="evidence" value="ECO:0007669"/>
    <property type="project" value="InterPro"/>
</dbReference>
<feature type="active site" evidence="12">
    <location>
        <position position="339"/>
    </location>
</feature>
<sequence>MSSQLTVFVFMAVMGSTVPEKLFHSRDHSDVEMSSSHLAELITDTNTAQHFLFKYGFIKPVNWESTQSPDADTLTDADIFSEDTVSLVQEGRLASSRSGDSENPPESPDFVRALLEFQRVSGLPVTGVFDDATKVAMNKPRCGVPDKEEDQIETMETTTAAEDLNESAEIFNTTATPQSNNTDIDVVQNSTSDKTETEKQHHLQTLMRKTRRRKRSTGALWGHAAFSKSVLTWRLIGEGYSSQLSVDEQRYIFRLAFRMWSEVSPLQFVEDLHSPLDEIDIRLGFGTGRHFGCSQRFDGAGREFAHAWFLGDIHFDDDEHFTAPNTGNGISLLKVAVHEIGHVLGLPHIYRSGSIMQPSYRPQDDGFELDWLDRKAIQNLYGGCEGWFSTVFDWIRKERTAYGEVVVRFNTYFMRNSWYWLYENRSNRTRYGDPVSVQVGWHGLPSSGVDAYVHVWSRTTDEVYFFKGTQYWRYDSENDQVFSEDADGQRYPRLISEGFPGVPSPIDTAYYDRRDAHIYFFRGSMVYRFSVQANKLAAKSPQKMTELFPALTLGDHPTSNLDAAYFSYTHNTLFLLKGTSYWRVVGRRERKMKRSLPYNSLLPSREVQQQWFDICDVHASALKTSRR</sequence>
<dbReference type="CDD" id="cd04278">
    <property type="entry name" value="ZnMc_MMP"/>
    <property type="match status" value="1"/>
</dbReference>
<feature type="repeat" description="Hemopexin" evidence="16">
    <location>
        <begin position="503"/>
        <end position="551"/>
    </location>
</feature>
<dbReference type="GO" id="GO:0008270">
    <property type="term" value="F:zinc ion binding"/>
    <property type="evidence" value="ECO:0007669"/>
    <property type="project" value="InterPro"/>
</dbReference>
<feature type="modified residue" description="Phosphotyrosine; by PKDCC" evidence="15">
    <location>
        <position position="491"/>
    </location>
</feature>
<evidence type="ECO:0000256" key="7">
    <source>
        <dbReference type="ARBA" id="ARBA00022833"/>
    </source>
</evidence>
<dbReference type="InterPro" id="IPR024079">
    <property type="entry name" value="MetalloPept_cat_dom_sf"/>
</dbReference>
<dbReference type="SMART" id="SM00235">
    <property type="entry name" value="ZnMc"/>
    <property type="match status" value="1"/>
</dbReference>
<feature type="domain" description="Peptidase metallopeptidase" evidence="17">
    <location>
        <begin position="222"/>
        <end position="383"/>
    </location>
</feature>
<evidence type="ECO:0000259" key="17">
    <source>
        <dbReference type="SMART" id="SM00235"/>
    </source>
</evidence>
<feature type="binding site" evidence="14">
    <location>
        <position position="317"/>
    </location>
    <ligand>
        <name>Ca(2+)</name>
        <dbReference type="ChEBI" id="CHEBI:29108"/>
        <label>1</label>
    </ligand>
</feature>
<evidence type="ECO:0000256" key="6">
    <source>
        <dbReference type="ARBA" id="ARBA00022801"/>
    </source>
</evidence>
<evidence type="ECO:0000256" key="13">
    <source>
        <dbReference type="PIRSR" id="PIRSR001191-2"/>
    </source>
</evidence>
<gene>
    <name evidence="18" type="ORF">PHYPO_G00038980</name>
</gene>
<evidence type="ECO:0000256" key="15">
    <source>
        <dbReference type="PIRSR" id="PIRSR621190-4"/>
    </source>
</evidence>
<keyword evidence="9" id="KW-0482">Metalloprotease</keyword>
<feature type="binding site" evidence="14">
    <location>
        <position position="298"/>
    </location>
    <ligand>
        <name>Ca(2+)</name>
        <dbReference type="ChEBI" id="CHEBI:29108"/>
        <label>3</label>
    </ligand>
</feature>
<keyword evidence="6" id="KW-0378">Hydrolase</keyword>
<dbReference type="PIRSF" id="PIRSF001191">
    <property type="entry name" value="Peptidase_M10A_matrix"/>
    <property type="match status" value="1"/>
</dbReference>
<feature type="repeat" description="Hemopexin" evidence="16">
    <location>
        <begin position="446"/>
        <end position="502"/>
    </location>
</feature>
<keyword evidence="11" id="KW-0325">Glycoprotein</keyword>
<feature type="binding site" evidence="13">
    <location>
        <position position="338"/>
    </location>
    <ligand>
        <name>Zn(2+)</name>
        <dbReference type="ChEBI" id="CHEBI:29105"/>
        <label>2</label>
        <note>catalytic</note>
    </ligand>
</feature>
<comment type="caution">
    <text evidence="18">The sequence shown here is derived from an EMBL/GenBank/DDBJ whole genome shotgun (WGS) entry which is preliminary data.</text>
</comment>
<comment type="cofactor">
    <cofactor evidence="14">
        <name>Ca(2+)</name>
        <dbReference type="ChEBI" id="CHEBI:29108"/>
    </cofactor>
    <text evidence="14">Can bind about 5 Ca(2+) ions per subunit.</text>
</comment>
<dbReference type="SUPFAM" id="SSF47090">
    <property type="entry name" value="PGBD-like"/>
    <property type="match status" value="1"/>
</dbReference>
<keyword evidence="5" id="KW-0677">Repeat</keyword>
<dbReference type="PANTHER" id="PTHR10201">
    <property type="entry name" value="MATRIX METALLOPROTEINASE"/>
    <property type="match status" value="1"/>
</dbReference>
<evidence type="ECO:0000256" key="5">
    <source>
        <dbReference type="ARBA" id="ARBA00022737"/>
    </source>
</evidence>
<feature type="binding site" evidence="14">
    <location>
        <position position="290"/>
    </location>
    <ligand>
        <name>Zn(2+)</name>
        <dbReference type="ChEBI" id="CHEBI:29105"/>
        <label>1</label>
    </ligand>
</feature>
<evidence type="ECO:0000256" key="1">
    <source>
        <dbReference type="ARBA" id="ARBA00010370"/>
    </source>
</evidence>
<feature type="binding site" evidence="14">
    <location>
        <position position="450"/>
    </location>
    <ligand>
        <name>Ca(2+)</name>
        <dbReference type="ChEBI" id="CHEBI:29108"/>
        <label>4</label>
    </ligand>
</feature>
<evidence type="ECO:0000256" key="14">
    <source>
        <dbReference type="PIRSR" id="PIRSR621190-2"/>
    </source>
</evidence>
<feature type="binding site" evidence="14">
    <location>
        <position position="314"/>
    </location>
    <ligand>
        <name>Zn(2+)</name>
        <dbReference type="ChEBI" id="CHEBI:29105"/>
        <label>1</label>
    </ligand>
</feature>
<feature type="binding site" evidence="13">
    <location>
        <position position="348"/>
    </location>
    <ligand>
        <name>Zn(2+)</name>
        <dbReference type="ChEBI" id="CHEBI:29105"/>
        <label>2</label>
        <note>catalytic</note>
    </ligand>
</feature>
<dbReference type="Pfam" id="PF00045">
    <property type="entry name" value="Hemopexin"/>
    <property type="match status" value="2"/>
</dbReference>
<feature type="binding site" evidence="14">
    <location>
        <position position="316"/>
    </location>
    <ligand>
        <name>Ca(2+)</name>
        <dbReference type="ChEBI" id="CHEBI:29108"/>
        <label>3</label>
    </ligand>
</feature>
<feature type="binding site" evidence="14">
    <location>
        <position position="312"/>
    </location>
    <ligand>
        <name>Ca(2+)</name>
        <dbReference type="ChEBI" id="CHEBI:29108"/>
        <label>2</label>
    </ligand>
</feature>
<comment type="cofactor">
    <cofactor evidence="14">
        <name>Zn(2+)</name>
        <dbReference type="ChEBI" id="CHEBI:29105"/>
    </cofactor>
    <text evidence="14">Binds 2 Zn(2+) ions per subunit.</text>
</comment>
<dbReference type="SMART" id="SM00120">
    <property type="entry name" value="HX"/>
    <property type="match status" value="4"/>
</dbReference>
<dbReference type="GO" id="GO:0006508">
    <property type="term" value="P:proteolysis"/>
    <property type="evidence" value="ECO:0007669"/>
    <property type="project" value="UniProtKB-KW"/>
</dbReference>
<dbReference type="AlphaFoldDB" id="A0A5N5MLL3"/>
<dbReference type="GO" id="GO:0030198">
    <property type="term" value="P:extracellular matrix organization"/>
    <property type="evidence" value="ECO:0007669"/>
    <property type="project" value="TreeGrafter"/>
</dbReference>
<keyword evidence="8 14" id="KW-0106">Calcium</keyword>
<evidence type="ECO:0000256" key="4">
    <source>
        <dbReference type="ARBA" id="ARBA00022729"/>
    </source>
</evidence>
<feature type="binding site" evidence="14">
    <location>
        <position position="319"/>
    </location>
    <ligand>
        <name>Ca(2+)</name>
        <dbReference type="ChEBI" id="CHEBI:29108"/>
        <label>3</label>
    </ligand>
</feature>
<feature type="binding site" evidence="14">
    <location>
        <position position="280"/>
    </location>
    <ligand>
        <name>Ca(2+)</name>
        <dbReference type="ChEBI" id="CHEBI:29108"/>
        <label>2</label>
    </ligand>
</feature>
<dbReference type="Gene3D" id="2.110.10.10">
    <property type="entry name" value="Hemopexin-like domain"/>
    <property type="match status" value="2"/>
</dbReference>
<dbReference type="SUPFAM" id="SSF55486">
    <property type="entry name" value="Metalloproteases ('zincins'), catalytic domain"/>
    <property type="match status" value="1"/>
</dbReference>
<keyword evidence="10" id="KW-1015">Disulfide bond</keyword>
<comment type="similarity">
    <text evidence="1">Belongs to the peptidase M10A family.</text>
</comment>
<evidence type="ECO:0000256" key="16">
    <source>
        <dbReference type="PROSITE-ProRule" id="PRU01011"/>
    </source>
</evidence>
<evidence type="ECO:0000256" key="3">
    <source>
        <dbReference type="ARBA" id="ARBA00022723"/>
    </source>
</evidence>
<keyword evidence="4" id="KW-0732">Signal</keyword>
<keyword evidence="2" id="KW-0645">Protease</keyword>
<dbReference type="Proteomes" id="UP000327468">
    <property type="component" value="Chromosome 12"/>
</dbReference>
<accession>A0A5N5MLL3</accession>
<evidence type="ECO:0000313" key="18">
    <source>
        <dbReference type="EMBL" id="KAB5555857.1"/>
    </source>
</evidence>
<keyword evidence="19" id="KW-1185">Reference proteome</keyword>
<proteinExistence type="inferred from homology"/>
<dbReference type="PROSITE" id="PS51642">
    <property type="entry name" value="HEMOPEXIN_2"/>
    <property type="match status" value="2"/>
</dbReference>
<protein>
    <recommendedName>
        <fullName evidence="17">Peptidase metallopeptidase domain-containing protein</fullName>
    </recommendedName>
</protein>
<feature type="binding site" evidence="14">
    <location>
        <position position="509"/>
    </location>
    <ligand>
        <name>Ca(2+)</name>
        <dbReference type="ChEBI" id="CHEBI:29108"/>
        <label>5</label>
    </ligand>
</feature>
<evidence type="ECO:0000256" key="10">
    <source>
        <dbReference type="ARBA" id="ARBA00023157"/>
    </source>
</evidence>
<dbReference type="InterPro" id="IPR036365">
    <property type="entry name" value="PGBD-like_sf"/>
</dbReference>
<dbReference type="FunFam" id="2.110.10.10:FF:000012">
    <property type="entry name" value="Matrix metallopeptidase 21"/>
    <property type="match status" value="1"/>
</dbReference>
<evidence type="ECO:0000256" key="8">
    <source>
        <dbReference type="ARBA" id="ARBA00022837"/>
    </source>
</evidence>
<dbReference type="SUPFAM" id="SSF50923">
    <property type="entry name" value="Hemopexin-like domain"/>
    <property type="match status" value="1"/>
</dbReference>
<keyword evidence="3 13" id="KW-0479">Metal-binding</keyword>
<dbReference type="InterPro" id="IPR006026">
    <property type="entry name" value="Peptidase_Metallo"/>
</dbReference>
<reference evidence="18 19" key="1">
    <citation type="submission" date="2019-06" db="EMBL/GenBank/DDBJ databases">
        <title>A chromosome-scale genome assembly of the striped catfish, Pangasianodon hypophthalmus.</title>
        <authorList>
            <person name="Wen M."/>
            <person name="Zahm M."/>
            <person name="Roques C."/>
            <person name="Cabau C."/>
            <person name="Klopp C."/>
            <person name="Donnadieu C."/>
            <person name="Jouanno E."/>
            <person name="Avarre J.-C."/>
            <person name="Campet M."/>
            <person name="Ha T.T.T."/>
            <person name="Dugue R."/>
            <person name="Lampietro C."/>
            <person name="Louis A."/>
            <person name="Herpin A."/>
            <person name="Echchiki A."/>
            <person name="Berthelot C."/>
            <person name="Parey E."/>
            <person name="Roest-Crollius H."/>
            <person name="Braasch I."/>
            <person name="Postlethwait J."/>
            <person name="Bobe J."/>
            <person name="Montfort J."/>
            <person name="Bouchez O."/>
            <person name="Begum T."/>
            <person name="Schartl M."/>
            <person name="Guiguen Y."/>
        </authorList>
    </citation>
    <scope>NUCLEOTIDE SEQUENCE [LARGE SCALE GENOMIC DNA]</scope>
    <source>
        <strain evidence="18 19">Indonesia</strain>
        <tissue evidence="18">Blood</tissue>
    </source>
</reference>
<evidence type="ECO:0000256" key="9">
    <source>
        <dbReference type="ARBA" id="ARBA00023049"/>
    </source>
</evidence>
<dbReference type="EMBL" id="VFJC01000013">
    <property type="protein sequence ID" value="KAB5555857.1"/>
    <property type="molecule type" value="Genomic_DNA"/>
</dbReference>
<dbReference type="PANTHER" id="PTHR10201:SF323">
    <property type="entry name" value="MATRIX METALLOPROTEINASE-21"/>
    <property type="match status" value="1"/>
</dbReference>
<feature type="binding site" evidence="14">
    <location>
        <position position="562"/>
    </location>
    <ligand>
        <name>Ca(2+)</name>
        <dbReference type="ChEBI" id="CHEBI:29108"/>
        <label>4</label>
    </ligand>
</feature>
<dbReference type="GO" id="GO:0004222">
    <property type="term" value="F:metalloendopeptidase activity"/>
    <property type="evidence" value="ECO:0007669"/>
    <property type="project" value="InterPro"/>
</dbReference>
<evidence type="ECO:0000256" key="2">
    <source>
        <dbReference type="ARBA" id="ARBA00022670"/>
    </source>
</evidence>
<dbReference type="InterPro" id="IPR036375">
    <property type="entry name" value="Hemopexin-like_dom_sf"/>
</dbReference>
<evidence type="ECO:0000256" key="11">
    <source>
        <dbReference type="ARBA" id="ARBA00023180"/>
    </source>
</evidence>
<dbReference type="Gene3D" id="3.40.390.10">
    <property type="entry name" value="Collagenase (Catalytic Domain)"/>
    <property type="match status" value="1"/>
</dbReference>
<organism evidence="18 19">
    <name type="scientific">Pangasianodon hypophthalmus</name>
    <name type="common">Striped catfish</name>
    <name type="synonym">Helicophagus hypophthalmus</name>
    <dbReference type="NCBI Taxonomy" id="310915"/>
    <lineage>
        <taxon>Eukaryota</taxon>
        <taxon>Metazoa</taxon>
        <taxon>Chordata</taxon>
        <taxon>Craniata</taxon>
        <taxon>Vertebrata</taxon>
        <taxon>Euteleostomi</taxon>
        <taxon>Actinopterygii</taxon>
        <taxon>Neopterygii</taxon>
        <taxon>Teleostei</taxon>
        <taxon>Ostariophysi</taxon>
        <taxon>Siluriformes</taxon>
        <taxon>Pangasiidae</taxon>
        <taxon>Pangasianodon</taxon>
    </lineage>
</organism>
<feature type="binding site" evidence="14">
    <location>
        <position position="306"/>
    </location>
    <ligand>
        <name>Zn(2+)</name>
        <dbReference type="ChEBI" id="CHEBI:29105"/>
        <label>1</label>
    </ligand>
</feature>
<feature type="binding site" evidence="13">
    <location>
        <position position="342"/>
    </location>
    <ligand>
        <name>Zn(2+)</name>
        <dbReference type="ChEBI" id="CHEBI:29105"/>
        <label>2</label>
        <note>catalytic</note>
    </ligand>
</feature>
<dbReference type="GO" id="GO:0030574">
    <property type="term" value="P:collagen catabolic process"/>
    <property type="evidence" value="ECO:0007669"/>
    <property type="project" value="TreeGrafter"/>
</dbReference>
<name>A0A5N5MLL3_PANHP</name>
<evidence type="ECO:0000256" key="12">
    <source>
        <dbReference type="PIRSR" id="PIRSR001191-1"/>
    </source>
</evidence>
<dbReference type="PRINTS" id="PR00138">
    <property type="entry name" value="MATRIXIN"/>
</dbReference>
<feature type="binding site" evidence="14">
    <location>
        <position position="356"/>
    </location>
    <ligand>
        <name>Zn(2+)</name>
        <dbReference type="ChEBI" id="CHEBI:29105"/>
        <label>2</label>
        <note>catalytic</note>
    </ligand>
</feature>
<dbReference type="InterPro" id="IPR001818">
    <property type="entry name" value="Pept_M10_metallopeptidase"/>
</dbReference>
<dbReference type="Pfam" id="PF00413">
    <property type="entry name" value="Peptidase_M10"/>
    <property type="match status" value="1"/>
</dbReference>
<dbReference type="InterPro" id="IPR021190">
    <property type="entry name" value="Pept_M10A"/>
</dbReference>
<evidence type="ECO:0000313" key="19">
    <source>
        <dbReference type="Proteomes" id="UP000327468"/>
    </source>
</evidence>
<feature type="binding site" evidence="14">
    <location>
        <position position="319"/>
    </location>
    <ligand>
        <name>Ca(2+)</name>
        <dbReference type="ChEBI" id="CHEBI:29108"/>
        <label>1</label>
    </ligand>
</feature>
<keyword evidence="7 13" id="KW-0862">Zinc</keyword>
<dbReference type="InterPro" id="IPR018487">
    <property type="entry name" value="Hemopexin-like_repeat"/>
</dbReference>